<accession>A0ABX2APK2</accession>
<keyword evidence="3" id="KW-1185">Reference proteome</keyword>
<organism evidence="2 3">
    <name type="scientific">Xylanibacter muris</name>
    <dbReference type="NCBI Taxonomy" id="2736290"/>
    <lineage>
        <taxon>Bacteria</taxon>
        <taxon>Pseudomonadati</taxon>
        <taxon>Bacteroidota</taxon>
        <taxon>Bacteroidia</taxon>
        <taxon>Bacteroidales</taxon>
        <taxon>Prevotellaceae</taxon>
        <taxon>Xylanibacter</taxon>
    </lineage>
</organism>
<keyword evidence="1" id="KW-1133">Transmembrane helix</keyword>
<evidence type="ECO:0000313" key="3">
    <source>
        <dbReference type="Proteomes" id="UP000714420"/>
    </source>
</evidence>
<name>A0ABX2APK2_9BACT</name>
<evidence type="ECO:0000313" key="2">
    <source>
        <dbReference type="EMBL" id="NPD93171.1"/>
    </source>
</evidence>
<dbReference type="EMBL" id="JABKKF010000018">
    <property type="protein sequence ID" value="NPD93171.1"/>
    <property type="molecule type" value="Genomic_DNA"/>
</dbReference>
<protein>
    <submittedName>
        <fullName evidence="2">Uncharacterized protein</fullName>
    </submittedName>
</protein>
<keyword evidence="1" id="KW-0472">Membrane</keyword>
<feature type="transmembrane region" description="Helical" evidence="1">
    <location>
        <begin position="279"/>
        <end position="305"/>
    </location>
</feature>
<evidence type="ECO:0000256" key="1">
    <source>
        <dbReference type="SAM" id="Phobius"/>
    </source>
</evidence>
<sequence length="340" mass="38859">MPTTVIGVYLFWVMIAWNRVPAFSDKIEITGTESAVRDSVGIDISIKHPYFSLNSYSKDFVGFFTEYGESKIGVCCELNSGKKALKEGSAHDSLFASYLSYAKRLYPKCSMDSIEVVYVINTRKELFGKIDDRNAKTGIIRAIDEKGFCFTKRTPTYEDDKCVDSLWMLAGLNHGIAKTMRIGYDFDIRHSLTRLFRMEDISQFNYNLVLNEKNADIRSIVIDLGGPTDTKGICPVPDIVGPERIVYNTKEKIEEVRNARGIKMFCQNIEATNIQNIRLFLLTSISSLCIAYTIREIGVFILFLLRKAKRAWERIKANQIQKKKTTCSKVNANRKRRKKK</sequence>
<reference evidence="2 3" key="1">
    <citation type="submission" date="2020-05" db="EMBL/GenBank/DDBJ databases">
        <title>Distinct polysaccharide utilization as determinants for interspecies competition between intestinal Prevotella spp.</title>
        <authorList>
            <person name="Galvez E.J.C."/>
            <person name="Iljazovic A."/>
            <person name="Strowig T."/>
        </authorList>
    </citation>
    <scope>NUCLEOTIDE SEQUENCE [LARGE SCALE GENOMIC DNA]</scope>
    <source>
        <strain evidence="2 3">PMUR</strain>
    </source>
</reference>
<gene>
    <name evidence="2" type="ORF">HPS56_12680</name>
</gene>
<keyword evidence="1" id="KW-0812">Transmembrane</keyword>
<proteinExistence type="predicted"/>
<dbReference type="Proteomes" id="UP000714420">
    <property type="component" value="Unassembled WGS sequence"/>
</dbReference>
<comment type="caution">
    <text evidence="2">The sequence shown here is derived from an EMBL/GenBank/DDBJ whole genome shotgun (WGS) entry which is preliminary data.</text>
</comment>
<dbReference type="RefSeq" id="WP_172277316.1">
    <property type="nucleotide sequence ID" value="NZ_CASGMU010000029.1"/>
</dbReference>